<sequence>DQSASLELVKFYGAAVRLFSFIHPMDDYFATVSDQGVLDTWHKTTATLVGSMDITCGFVLDMKCNPQMPYLALGRSDGILQIIATSEGDPYQLSELRLCSEEITGITFSPSGTLIVAASYKIGRIFVTQGLVGTGHRINVLNHVLSNQPIVDMLVILTGKLLVLVNDEMSESPSGNQLCIYSLPRLEVEASYMLDTTYHEVLHTGRTLMAVPYISRQIHVLNLELARESEEIDVKETLTSGHQIRRFHISLCGSHIVSFGWDGLIFLRCKENLEIFCILEAHHRFNYGVKYATVDRTAEYILSLGKEGNFVCSKVLVPCGHVKKEHQVDNVYESYFVKKPMKSPSAIISPKTWLETQIQQKLNLEAAVAAPEIKSIIADFKVLQKELVQLLNDNYRAPPEEQLEVLEFDLDTETRETLLADAELERDNVRRLLEAECRDCHRLSEVIKKNTWDRMEVKSRCIKAMLDDFSVDNYGLPPNPQTMQELLVWECEARKLTIDMSQGDHFEPWFPFPDEENTVPRTKSTLTLTDPPKDMSATRNRVTIPTENQEESEKENPYLLFGSSSYQFVEISPLHCSQFEMCSSFANSSEIILLERVCLDLREYFNKLFNDMFLHKEKEMALLADRNARLRHILSELRITCNAPMDVLPPEDAQWSQEEKSEKIVTIEDSEVAETPYISPSEQALLDQKAAEEERIRRMLAADNFRELALIEMMDGMLEVRWEDELKKEIPKPKCMLEKDPEDYNEADLKAIKEYDEKCKILLSERERYRKMLEIEYKKLENIIQESLTRFDNSLFDLFQTRLKVDAAMNHEQLKILRIHQLNDDRIRREIQEREIVQNVQITEKESDDAHKQVALMQEATTECRNNYDALVVKDKAMGKKFKQEFSNTSATPAVLEQLVKYFRRRPKLQQRATQYPTLLLELARCVVDNDNSSFMPPEFHEFLSALDTLDLPSSAAIHFDETVWATLVRVRRAKIESELKVRAYALELKEAEYTLSVVTKQMKAARERASANVAELRAAREDKIRLSRDLQIQLVMKQGLVETPLTGHISDFEHAILINPKIVEKINQHVKSAGSKKLDAMKQVTKFHRINKYKEWEYKKMKMECEDLEEKLNNIESIKVTLEVKQYLKELIKPHERDPQEEEGALLKQTEDNYKNTVKSLKDEIVSVDEKIENFKKLNKKADKSILDLKCDVSEQQLERDLRLEETVSEAARRRMDMIVRRSQLVARIQQVHNDNLVLQTELELLRLRTYPTLKYKAARQILVLYCAVTEWI</sequence>
<proteinExistence type="inferred from homology"/>
<keyword evidence="6" id="KW-0206">Cytoskeleton</keyword>
<gene>
    <name evidence="11" type="ORF">g.10408</name>
</gene>
<protein>
    <recommendedName>
        <fullName evidence="9">Cilia- and flagella-associated protein 43</fullName>
    </recommendedName>
</protein>
<feature type="coiled-coil region" evidence="10">
    <location>
        <begin position="1092"/>
        <end position="1126"/>
    </location>
</feature>
<evidence type="ECO:0000256" key="4">
    <source>
        <dbReference type="ARBA" id="ARBA00022737"/>
    </source>
</evidence>
<keyword evidence="7" id="KW-0966">Cell projection</keyword>
<dbReference type="InterPro" id="IPR015943">
    <property type="entry name" value="WD40/YVTN_repeat-like_dom_sf"/>
</dbReference>
<dbReference type="GO" id="GO:0003341">
    <property type="term" value="P:cilium movement"/>
    <property type="evidence" value="ECO:0007669"/>
    <property type="project" value="UniProtKB-ARBA"/>
</dbReference>
<dbReference type="Gene3D" id="2.130.10.10">
    <property type="entry name" value="YVTN repeat-like/Quinoprotein amine dehydrogenase"/>
    <property type="match status" value="1"/>
</dbReference>
<dbReference type="PANTHER" id="PTHR14885:SF1">
    <property type="entry name" value="CILIA- AND FLAGELLA-ASSOCIATED PROTEIN 43"/>
    <property type="match status" value="1"/>
</dbReference>
<dbReference type="PANTHER" id="PTHR14885">
    <property type="entry name" value="CILIA- AND FLAGELLA-ASSOCIATED PROTEIN 43-RELATED"/>
    <property type="match status" value="1"/>
</dbReference>
<feature type="coiled-coil region" evidence="10">
    <location>
        <begin position="1152"/>
        <end position="1179"/>
    </location>
</feature>
<dbReference type="AlphaFoldDB" id="A0A1B6FHM7"/>
<keyword evidence="2" id="KW-0963">Cytoplasm</keyword>
<evidence type="ECO:0000256" key="2">
    <source>
        <dbReference type="ARBA" id="ARBA00022490"/>
    </source>
</evidence>
<dbReference type="SUPFAM" id="SSF50978">
    <property type="entry name" value="WD40 repeat-like"/>
    <property type="match status" value="1"/>
</dbReference>
<evidence type="ECO:0000313" key="11">
    <source>
        <dbReference type="EMBL" id="JAS49690.1"/>
    </source>
</evidence>
<dbReference type="InterPro" id="IPR036322">
    <property type="entry name" value="WD40_repeat_dom_sf"/>
</dbReference>
<dbReference type="Pfam" id="PF25828">
    <property type="entry name" value="CC_Cfap43"/>
    <property type="match status" value="2"/>
</dbReference>
<accession>A0A1B6FHM7</accession>
<reference evidence="11" key="1">
    <citation type="submission" date="2015-11" db="EMBL/GenBank/DDBJ databases">
        <title>De novo transcriptome assembly of four potential Pierce s Disease insect vectors from Arizona vineyards.</title>
        <authorList>
            <person name="Tassone E.E."/>
        </authorList>
    </citation>
    <scope>NUCLEOTIDE SEQUENCE</scope>
</reference>
<evidence type="ECO:0000256" key="3">
    <source>
        <dbReference type="ARBA" id="ARBA00022574"/>
    </source>
</evidence>
<feature type="coiled-coil region" evidence="10">
    <location>
        <begin position="989"/>
        <end position="1020"/>
    </location>
</feature>
<dbReference type="GO" id="GO:0060271">
    <property type="term" value="P:cilium assembly"/>
    <property type="evidence" value="ECO:0007669"/>
    <property type="project" value="TreeGrafter"/>
</dbReference>
<keyword evidence="5 10" id="KW-0175">Coiled coil</keyword>
<feature type="coiled-coil region" evidence="10">
    <location>
        <begin position="752"/>
        <end position="790"/>
    </location>
</feature>
<keyword evidence="4" id="KW-0677">Repeat</keyword>
<comment type="subcellular location">
    <subcellularLocation>
        <location evidence="1">Cytoplasm</location>
        <location evidence="1">Cytoskeleton</location>
        <location evidence="1">Cilium axoneme</location>
    </subcellularLocation>
</comment>
<evidence type="ECO:0000256" key="8">
    <source>
        <dbReference type="ARBA" id="ARBA00023605"/>
    </source>
</evidence>
<name>A0A1B6FHM7_9HEMI</name>
<dbReference type="EMBL" id="GECZ01020079">
    <property type="protein sequence ID" value="JAS49690.1"/>
    <property type="molecule type" value="Transcribed_RNA"/>
</dbReference>
<evidence type="ECO:0000256" key="7">
    <source>
        <dbReference type="ARBA" id="ARBA00023273"/>
    </source>
</evidence>
<comment type="similarity">
    <text evidence="8">Belongs to the CFAP43 family.</text>
</comment>
<organism evidence="11">
    <name type="scientific">Cuerna arida</name>
    <dbReference type="NCBI Taxonomy" id="1464854"/>
    <lineage>
        <taxon>Eukaryota</taxon>
        <taxon>Metazoa</taxon>
        <taxon>Ecdysozoa</taxon>
        <taxon>Arthropoda</taxon>
        <taxon>Hexapoda</taxon>
        <taxon>Insecta</taxon>
        <taxon>Pterygota</taxon>
        <taxon>Neoptera</taxon>
        <taxon>Paraneoptera</taxon>
        <taxon>Hemiptera</taxon>
        <taxon>Auchenorrhyncha</taxon>
        <taxon>Membracoidea</taxon>
        <taxon>Cicadellidae</taxon>
        <taxon>Cicadellinae</taxon>
        <taxon>Proconiini</taxon>
        <taxon>Cuerna</taxon>
    </lineage>
</organism>
<evidence type="ECO:0000256" key="1">
    <source>
        <dbReference type="ARBA" id="ARBA00004430"/>
    </source>
</evidence>
<keyword evidence="3" id="KW-0853">WD repeat</keyword>
<evidence type="ECO:0000256" key="5">
    <source>
        <dbReference type="ARBA" id="ARBA00023054"/>
    </source>
</evidence>
<dbReference type="GO" id="GO:0005930">
    <property type="term" value="C:axoneme"/>
    <property type="evidence" value="ECO:0007669"/>
    <property type="project" value="UniProtKB-SubCell"/>
</dbReference>
<evidence type="ECO:0000256" key="10">
    <source>
        <dbReference type="SAM" id="Coils"/>
    </source>
</evidence>
<evidence type="ECO:0000256" key="6">
    <source>
        <dbReference type="ARBA" id="ARBA00023212"/>
    </source>
</evidence>
<evidence type="ECO:0000256" key="9">
    <source>
        <dbReference type="ARBA" id="ARBA00023662"/>
    </source>
</evidence>
<feature type="non-terminal residue" evidence="11">
    <location>
        <position position="1"/>
    </location>
</feature>